<protein>
    <submittedName>
        <fullName evidence="2">Putative serine/threonine protein kinase</fullName>
    </submittedName>
</protein>
<dbReference type="RefSeq" id="WP_011165252.1">
    <property type="nucleotide sequence ID" value="NC_005363.1"/>
</dbReference>
<dbReference type="Proteomes" id="UP000008080">
    <property type="component" value="Chromosome"/>
</dbReference>
<name>Q6MJB2_BDEBA</name>
<dbReference type="SMART" id="SM00564">
    <property type="entry name" value="PQQ"/>
    <property type="match status" value="5"/>
</dbReference>
<dbReference type="PANTHER" id="PTHR34512">
    <property type="entry name" value="CELL SURFACE PROTEIN"/>
    <property type="match status" value="1"/>
</dbReference>
<sequence length="423" mass="46333">MKSLLIGIYSVLILTLLIRAELKTLPLLEKDLSFQELGTPVQGATLTYELSARDDRSALSTYRGNAPRTGHARSSLEQFKPFQLKWQVPQLNNGIHRASKSSPAVDDSGFFAADDTGYLRAYDWNGNLRWQFYSGVSSRGFHSTPLTDQDSIYAGDYAGYLYSLNKDTGALRWITKTGVTIGASPLMNNGILYTGVELAKPDGFLLAISARDGRWLWTSPLIGNHPHSSPSLNLPQGQILMGSNTGEMQGYDLKNGQKKWSFATASDIKCAALIHGDRAYFSSWDGNFYAVKAGTGALIWKTALDEGGSMSCPSLSADGSLLAVTGYKKNFVVATSDGKIQWEKPILERTTRAQSSPLIISYAHQEVVVLLCENKKVCIYDLKSARLLQSLPLQGDFSGAPVFYKNHLFLATTGKDGLLVFTQ</sequence>
<reference evidence="2 3" key="1">
    <citation type="journal article" date="2004" name="Science">
        <title>A predator unmasked: life cycle of Bdellovibrio bacteriovorus from a genomic perspective.</title>
        <authorList>
            <person name="Rendulic S."/>
            <person name="Jagtap P."/>
            <person name="Rosinus A."/>
            <person name="Eppinger M."/>
            <person name="Baar C."/>
            <person name="Lanz C."/>
            <person name="Keller H."/>
            <person name="Lambert C."/>
            <person name="Evans K.J."/>
            <person name="Goesmann A."/>
            <person name="Meyer F."/>
            <person name="Sockett R.E."/>
            <person name="Schuster S.C."/>
        </authorList>
    </citation>
    <scope>NUCLEOTIDE SEQUENCE [LARGE SCALE GENOMIC DNA]</scope>
    <source>
        <strain evidence="3">ATCC 15356 / DSM 50701 / NCIMB 9529 / HD100</strain>
    </source>
</reference>
<organism evidence="2 3">
    <name type="scientific">Bdellovibrio bacteriovorus (strain ATCC 15356 / DSM 50701 / NCIMB 9529 / HD100)</name>
    <dbReference type="NCBI Taxonomy" id="264462"/>
    <lineage>
        <taxon>Bacteria</taxon>
        <taxon>Pseudomonadati</taxon>
        <taxon>Bdellovibrionota</taxon>
        <taxon>Bdellovibrionia</taxon>
        <taxon>Bdellovibrionales</taxon>
        <taxon>Pseudobdellovibrionaceae</taxon>
        <taxon>Bdellovibrio</taxon>
    </lineage>
</organism>
<dbReference type="AlphaFoldDB" id="Q6MJB2"/>
<evidence type="ECO:0000313" key="3">
    <source>
        <dbReference type="Proteomes" id="UP000008080"/>
    </source>
</evidence>
<dbReference type="PANTHER" id="PTHR34512:SF30">
    <property type="entry name" value="OUTER MEMBRANE PROTEIN ASSEMBLY FACTOR BAMB"/>
    <property type="match status" value="1"/>
</dbReference>
<dbReference type="STRING" id="264462.Bd2869"/>
<dbReference type="KEGG" id="bba:Bd2869"/>
<dbReference type="SMR" id="Q6MJB2"/>
<accession>Q6MJB2</accession>
<proteinExistence type="predicted"/>
<feature type="domain" description="Pyrrolo-quinoline quinone repeat" evidence="1">
    <location>
        <begin position="117"/>
        <end position="265"/>
    </location>
</feature>
<dbReference type="GO" id="GO:0004674">
    <property type="term" value="F:protein serine/threonine kinase activity"/>
    <property type="evidence" value="ECO:0007669"/>
    <property type="project" value="UniProtKB-KW"/>
</dbReference>
<keyword evidence="2" id="KW-0808">Transferase</keyword>
<feature type="domain" description="Pyrrolo-quinoline quinone repeat" evidence="1">
    <location>
        <begin position="272"/>
        <end position="405"/>
    </location>
</feature>
<dbReference type="InterPro" id="IPR015943">
    <property type="entry name" value="WD40/YVTN_repeat-like_dom_sf"/>
</dbReference>
<dbReference type="HOGENOM" id="CLU_648394_0_0_7"/>
<keyword evidence="3" id="KW-1185">Reference proteome</keyword>
<dbReference type="InterPro" id="IPR018391">
    <property type="entry name" value="PQQ_b-propeller_rpt"/>
</dbReference>
<evidence type="ECO:0000259" key="1">
    <source>
        <dbReference type="Pfam" id="PF13360"/>
    </source>
</evidence>
<gene>
    <name evidence="2" type="ordered locus">Bd2869</name>
</gene>
<evidence type="ECO:0000313" key="2">
    <source>
        <dbReference type="EMBL" id="CAE80649.1"/>
    </source>
</evidence>
<dbReference type="eggNOG" id="COG1520">
    <property type="taxonomic scope" value="Bacteria"/>
</dbReference>
<dbReference type="Pfam" id="PF13360">
    <property type="entry name" value="PQQ_2"/>
    <property type="match status" value="2"/>
</dbReference>
<dbReference type="EMBL" id="BX842653">
    <property type="protein sequence ID" value="CAE80649.1"/>
    <property type="molecule type" value="Genomic_DNA"/>
</dbReference>
<keyword evidence="2" id="KW-0418">Kinase</keyword>
<dbReference type="GeneID" id="93013743"/>
<dbReference type="InterPro" id="IPR011047">
    <property type="entry name" value="Quinoprotein_ADH-like_sf"/>
</dbReference>
<dbReference type="SUPFAM" id="SSF50998">
    <property type="entry name" value="Quinoprotein alcohol dehydrogenase-like"/>
    <property type="match status" value="1"/>
</dbReference>
<dbReference type="Gene3D" id="2.130.10.10">
    <property type="entry name" value="YVTN repeat-like/Quinoprotein amine dehydrogenase"/>
    <property type="match status" value="1"/>
</dbReference>
<keyword evidence="2" id="KW-0723">Serine/threonine-protein kinase</keyword>
<dbReference type="InterPro" id="IPR002372">
    <property type="entry name" value="PQQ_rpt_dom"/>
</dbReference>